<evidence type="ECO:0000259" key="1">
    <source>
        <dbReference type="Pfam" id="PF08031"/>
    </source>
</evidence>
<dbReference type="Pfam" id="PF08031">
    <property type="entry name" value="BBE"/>
    <property type="match status" value="1"/>
</dbReference>
<dbReference type="GO" id="GO:0050660">
    <property type="term" value="F:flavin adenine dinucleotide binding"/>
    <property type="evidence" value="ECO:0007669"/>
    <property type="project" value="InterPro"/>
</dbReference>
<name>A0A8H5FEZ1_9AGAR</name>
<dbReference type="InterPro" id="IPR012951">
    <property type="entry name" value="BBE"/>
</dbReference>
<feature type="domain" description="Berberine/berberine-like" evidence="1">
    <location>
        <begin position="268"/>
        <end position="294"/>
    </location>
</feature>
<dbReference type="GO" id="GO:0016491">
    <property type="term" value="F:oxidoreductase activity"/>
    <property type="evidence" value="ECO:0007669"/>
    <property type="project" value="InterPro"/>
</dbReference>
<dbReference type="Gene3D" id="3.40.462.20">
    <property type="match status" value="1"/>
</dbReference>
<organism evidence="2 3">
    <name type="scientific">Tetrapyrgos nigripes</name>
    <dbReference type="NCBI Taxonomy" id="182062"/>
    <lineage>
        <taxon>Eukaryota</taxon>
        <taxon>Fungi</taxon>
        <taxon>Dikarya</taxon>
        <taxon>Basidiomycota</taxon>
        <taxon>Agaricomycotina</taxon>
        <taxon>Agaricomycetes</taxon>
        <taxon>Agaricomycetidae</taxon>
        <taxon>Agaricales</taxon>
        <taxon>Marasmiineae</taxon>
        <taxon>Marasmiaceae</taxon>
        <taxon>Tetrapyrgos</taxon>
    </lineage>
</organism>
<evidence type="ECO:0000313" key="2">
    <source>
        <dbReference type="EMBL" id="KAF5334033.1"/>
    </source>
</evidence>
<proteinExistence type="predicted"/>
<gene>
    <name evidence="2" type="ORF">D9758_017417</name>
</gene>
<sequence>MVERGITLGMGFRAKDMGGHILLVTVVLANGAIAEISEVSGIHSSSPSLALTTSLRFHTHPIPPSGRMFAQFVRDVPTSIATQTMEAYKQFALSPNLANGVLKRASQRGRVRLLLSTTYFAMTPGLSEEEVEARFHETLKGFLDVTVLPEPGTGTTLVTGSYINMLGAEVPLTDEAMGAMMEYLGTVGRDGELLYPVEVELYSAVNSAINAPPLDDTAFAHRNTLWTFQLYVSSPNSLLPYPEEGFVFMDGIVRSIVDNMPPGWGYGAYPNYIDDCLGDWQHRYYGPHYPRLKAL</sequence>
<dbReference type="AlphaFoldDB" id="A0A8H5FEZ1"/>
<dbReference type="OrthoDB" id="407275at2759"/>
<keyword evidence="3" id="KW-1185">Reference proteome</keyword>
<comment type="caution">
    <text evidence="2">The sequence shown here is derived from an EMBL/GenBank/DDBJ whole genome shotgun (WGS) entry which is preliminary data.</text>
</comment>
<reference evidence="2 3" key="1">
    <citation type="journal article" date="2020" name="ISME J.">
        <title>Uncovering the hidden diversity of litter-decomposition mechanisms in mushroom-forming fungi.</title>
        <authorList>
            <person name="Floudas D."/>
            <person name="Bentzer J."/>
            <person name="Ahren D."/>
            <person name="Johansson T."/>
            <person name="Persson P."/>
            <person name="Tunlid A."/>
        </authorList>
    </citation>
    <scope>NUCLEOTIDE SEQUENCE [LARGE SCALE GENOMIC DNA]</scope>
    <source>
        <strain evidence="2 3">CBS 291.85</strain>
    </source>
</reference>
<dbReference type="EMBL" id="JAACJM010000273">
    <property type="protein sequence ID" value="KAF5334033.1"/>
    <property type="molecule type" value="Genomic_DNA"/>
</dbReference>
<protein>
    <recommendedName>
        <fullName evidence="1">Berberine/berberine-like domain-containing protein</fullName>
    </recommendedName>
</protein>
<accession>A0A8H5FEZ1</accession>
<dbReference type="Proteomes" id="UP000559256">
    <property type="component" value="Unassembled WGS sequence"/>
</dbReference>
<evidence type="ECO:0000313" key="3">
    <source>
        <dbReference type="Proteomes" id="UP000559256"/>
    </source>
</evidence>